<dbReference type="EMBL" id="BAAADM010000015">
    <property type="protein sequence ID" value="GAA0433046.1"/>
    <property type="molecule type" value="Genomic_DNA"/>
</dbReference>
<organism evidence="2 3">
    <name type="scientific">Lentibacillus halophilus</name>
    <dbReference type="NCBI Taxonomy" id="295065"/>
    <lineage>
        <taxon>Bacteria</taxon>
        <taxon>Bacillati</taxon>
        <taxon>Bacillota</taxon>
        <taxon>Bacilli</taxon>
        <taxon>Bacillales</taxon>
        <taxon>Bacillaceae</taxon>
        <taxon>Lentibacillus</taxon>
    </lineage>
</organism>
<keyword evidence="1" id="KW-1133">Transmembrane helix</keyword>
<evidence type="ECO:0000313" key="2">
    <source>
        <dbReference type="EMBL" id="GAA0433046.1"/>
    </source>
</evidence>
<evidence type="ECO:0000313" key="3">
    <source>
        <dbReference type="Proteomes" id="UP001501459"/>
    </source>
</evidence>
<accession>A0ABP3IYS6</accession>
<feature type="transmembrane region" description="Helical" evidence="1">
    <location>
        <begin position="7"/>
        <end position="25"/>
    </location>
</feature>
<sequence length="108" mass="12170">MKKRMWEIIIAIVGMIVVIGFFIPAETTPSADTRIILEHTKKTYIAPPCFKQSNPTNNLADSTLGEANELNYKANGTCTKNAFKSEDDSLLMNLFKNMGIVAKKWDDW</sequence>
<keyword evidence="1" id="KW-0472">Membrane</keyword>
<evidence type="ECO:0000256" key="1">
    <source>
        <dbReference type="SAM" id="Phobius"/>
    </source>
</evidence>
<dbReference type="RefSeq" id="WP_343751221.1">
    <property type="nucleotide sequence ID" value="NZ_BAAADM010000015.1"/>
</dbReference>
<gene>
    <name evidence="2" type="ORF">GCM10008983_07100</name>
</gene>
<keyword evidence="3" id="KW-1185">Reference proteome</keyword>
<dbReference type="Proteomes" id="UP001501459">
    <property type="component" value="Unassembled WGS sequence"/>
</dbReference>
<reference evidence="3" key="1">
    <citation type="journal article" date="2019" name="Int. J. Syst. Evol. Microbiol.">
        <title>The Global Catalogue of Microorganisms (GCM) 10K type strain sequencing project: providing services to taxonomists for standard genome sequencing and annotation.</title>
        <authorList>
            <consortium name="The Broad Institute Genomics Platform"/>
            <consortium name="The Broad Institute Genome Sequencing Center for Infectious Disease"/>
            <person name="Wu L."/>
            <person name="Ma J."/>
        </authorList>
    </citation>
    <scope>NUCLEOTIDE SEQUENCE [LARGE SCALE GENOMIC DNA]</scope>
    <source>
        <strain evidence="3">JCM 12149</strain>
    </source>
</reference>
<keyword evidence="1" id="KW-0812">Transmembrane</keyword>
<name>A0ABP3IYS6_9BACI</name>
<protein>
    <submittedName>
        <fullName evidence="2">Uncharacterized protein</fullName>
    </submittedName>
</protein>
<proteinExistence type="predicted"/>
<comment type="caution">
    <text evidence="2">The sequence shown here is derived from an EMBL/GenBank/DDBJ whole genome shotgun (WGS) entry which is preliminary data.</text>
</comment>